<dbReference type="EMBL" id="LR215973">
    <property type="protein sequence ID" value="VFA98092.1"/>
    <property type="molecule type" value="Genomic_DNA"/>
</dbReference>
<feature type="transmembrane region" description="Helical" evidence="1">
    <location>
        <begin position="218"/>
        <end position="238"/>
    </location>
</feature>
<proteinExistence type="predicted"/>
<evidence type="ECO:0000256" key="1">
    <source>
        <dbReference type="SAM" id="Phobius"/>
    </source>
</evidence>
<sequence length="377" mass="40857">MADLRNGYRTSGWGGSAVLSALHCPIAGAVFHRMTELRYTGNRSERAISLPVQYGRRGNEIVVRVGRPEAKTWWRNFTTHSPLSLWIDHRWRSGVGRVLMPGSRAYAYAAAIYRRSPSSELPTDPLVLIKLDPESDQGTAPGIRRGARLWRRWLLAVTIGEVLGFLFPSVTAVVAGPIDKPLAAATLVAAGTIEGGVLGWFQASVLHEALPRLDKRRWILATAFGAAIAWTVALTMIMSEGFQRWPTAAAIPALTAGVVVIVCCLGVAQWFVLRDHLVGAGGWIGATALAWIVGLSVFTAVTSPLWQPDQATWLVLAIGLAGGCLMAAAMAGVTGSFLVWLLRAQPHTRCRAAQSGDRASRTLLNRSRRPRATSRNR</sequence>
<reference evidence="2 3" key="1">
    <citation type="submission" date="2019-02" db="EMBL/GenBank/DDBJ databases">
        <authorList>
            <consortium name="Pathogen Informatics"/>
        </authorList>
    </citation>
    <scope>NUCLEOTIDE SEQUENCE [LARGE SCALE GENOMIC DNA]</scope>
    <source>
        <strain evidence="2 3">3012STDY6756504</strain>
    </source>
</reference>
<keyword evidence="1" id="KW-0812">Transmembrane</keyword>
<protein>
    <recommendedName>
        <fullName evidence="4">DUF385 domain-containing protein</fullName>
    </recommendedName>
</protein>
<evidence type="ECO:0000313" key="2">
    <source>
        <dbReference type="EMBL" id="VFA98092.1"/>
    </source>
</evidence>
<dbReference type="InterPro" id="IPR012349">
    <property type="entry name" value="Split_barrel_FMN-bd"/>
</dbReference>
<dbReference type="Proteomes" id="UP000290439">
    <property type="component" value="Chromosome"/>
</dbReference>
<gene>
    <name evidence="2" type="ORF">NCTC10797_01857</name>
</gene>
<dbReference type="AlphaFoldDB" id="A0A4U8VXE2"/>
<feature type="transmembrane region" description="Helical" evidence="1">
    <location>
        <begin position="280"/>
        <end position="301"/>
    </location>
</feature>
<feature type="transmembrane region" description="Helical" evidence="1">
    <location>
        <begin position="153"/>
        <end position="176"/>
    </location>
</feature>
<accession>A0A4U8VXE2</accession>
<feature type="transmembrane region" description="Helical" evidence="1">
    <location>
        <begin position="182"/>
        <end position="206"/>
    </location>
</feature>
<name>A0A4U8VXE2_9NOCA</name>
<dbReference type="Gene3D" id="2.30.110.10">
    <property type="entry name" value="Electron Transport, Fmn-binding Protein, Chain A"/>
    <property type="match status" value="1"/>
</dbReference>
<organism evidence="2 3">
    <name type="scientific">Nocardia cyriacigeorgica</name>
    <dbReference type="NCBI Taxonomy" id="135487"/>
    <lineage>
        <taxon>Bacteria</taxon>
        <taxon>Bacillati</taxon>
        <taxon>Actinomycetota</taxon>
        <taxon>Actinomycetes</taxon>
        <taxon>Mycobacteriales</taxon>
        <taxon>Nocardiaceae</taxon>
        <taxon>Nocardia</taxon>
    </lineage>
</organism>
<feature type="transmembrane region" description="Helical" evidence="1">
    <location>
        <begin position="313"/>
        <end position="342"/>
    </location>
</feature>
<feature type="transmembrane region" description="Helical" evidence="1">
    <location>
        <begin position="250"/>
        <end position="273"/>
    </location>
</feature>
<evidence type="ECO:0008006" key="4">
    <source>
        <dbReference type="Google" id="ProtNLM"/>
    </source>
</evidence>
<feature type="transmembrane region" description="Helical" evidence="1">
    <location>
        <begin position="12"/>
        <end position="31"/>
    </location>
</feature>
<keyword evidence="1" id="KW-0472">Membrane</keyword>
<keyword evidence="1" id="KW-1133">Transmembrane helix</keyword>
<evidence type="ECO:0000313" key="3">
    <source>
        <dbReference type="Proteomes" id="UP000290439"/>
    </source>
</evidence>